<proteinExistence type="predicted"/>
<protein>
    <submittedName>
        <fullName evidence="1">Uncharacterized protein</fullName>
    </submittedName>
</protein>
<organism evidence="1">
    <name type="scientific">bioreactor metagenome</name>
    <dbReference type="NCBI Taxonomy" id="1076179"/>
    <lineage>
        <taxon>unclassified sequences</taxon>
        <taxon>metagenomes</taxon>
        <taxon>ecological metagenomes</taxon>
    </lineage>
</organism>
<name>A0A645J9E4_9ZZZZ</name>
<evidence type="ECO:0000313" key="1">
    <source>
        <dbReference type="EMBL" id="MPN60046.1"/>
    </source>
</evidence>
<accession>A0A645J9E4</accession>
<dbReference type="EMBL" id="VSSQ01134782">
    <property type="protein sequence ID" value="MPN60046.1"/>
    <property type="molecule type" value="Genomic_DNA"/>
</dbReference>
<comment type="caution">
    <text evidence="1">The sequence shown here is derived from an EMBL/GenBank/DDBJ whole genome shotgun (WGS) entry which is preliminary data.</text>
</comment>
<dbReference type="AlphaFoldDB" id="A0A645J9E4"/>
<sequence>MVLRQVGLRAMHLARVQQRAIGCGAARHLEGAHAQQHIGLGTKGLHIAGPIALHKHPAALHGFGALAAGQHGHVDRGCSA</sequence>
<reference evidence="1" key="1">
    <citation type="submission" date="2019-08" db="EMBL/GenBank/DDBJ databases">
        <authorList>
            <person name="Kucharzyk K."/>
            <person name="Murdoch R.W."/>
            <person name="Higgins S."/>
            <person name="Loffler F."/>
        </authorList>
    </citation>
    <scope>NUCLEOTIDE SEQUENCE</scope>
</reference>
<gene>
    <name evidence="1" type="ORF">SDC9_207769</name>
</gene>